<dbReference type="EMBL" id="SRPS01000149">
    <property type="protein sequence ID" value="KAG5965607.1"/>
    <property type="molecule type" value="Genomic_DNA"/>
</dbReference>
<evidence type="ECO:0000313" key="2">
    <source>
        <dbReference type="EMBL" id="KAG5965607.1"/>
    </source>
</evidence>
<protein>
    <recommendedName>
        <fullName evidence="4">Glycosyltransferase family 31 protein</fullName>
    </recommendedName>
</protein>
<sequence>MGIAVRPFKVSVRRRTPVVILFCAILLLLLAFGAFERSESRLQYALPLGLEEALPERLRVAKPCRSDLDFLRRTEYKFTKQIVYQKRCVRGVRNASNSRDVVGSNTQPLIDEAASRVLDLRSACNGSLPADSPCDPISLPVPVPFPQRDYSEFVFAVASSAERLEASIPQFKHWLQGTKARLVAIVTDQHLSKRQMAKLTQQFNQSGINFIGTRPRDLSIGVNEQHFLAVRDLLQHAEPDTKWGVIIDDDTFFPSLFPVAQIFDKQNASLPAYVGGLSENKDAVSFHGYMAYGGGGVFLSVPLLKLLETHVDSCLRESRIREGDGMLKFCVEKTGTNFTEVKGLHQLDFKGDMGGFYESGKWHLSLHHWKSWHQAPVDKIGKVAQFCGGCLFQRWRFASDTLFTNGYSIATYKSGTANLQLDRMESTFTDSGNGDDWEWSLGPMRDRVPEGEKKSYRLLDAEIVGDHLRQIYVHRAPPSPSLPPESEPSGGGSALAVENAPMDEVVELWWDWK</sequence>
<dbReference type="OrthoDB" id="414175at2759"/>
<proteinExistence type="predicted"/>
<organism evidence="2 3">
    <name type="scientific">Claviceps arundinis</name>
    <dbReference type="NCBI Taxonomy" id="1623583"/>
    <lineage>
        <taxon>Eukaryota</taxon>
        <taxon>Fungi</taxon>
        <taxon>Dikarya</taxon>
        <taxon>Ascomycota</taxon>
        <taxon>Pezizomycotina</taxon>
        <taxon>Sordariomycetes</taxon>
        <taxon>Hypocreomycetidae</taxon>
        <taxon>Hypocreales</taxon>
        <taxon>Clavicipitaceae</taxon>
        <taxon>Claviceps</taxon>
    </lineage>
</organism>
<evidence type="ECO:0000313" key="3">
    <source>
        <dbReference type="Proteomes" id="UP000784919"/>
    </source>
</evidence>
<dbReference type="Gene3D" id="3.90.550.50">
    <property type="match status" value="1"/>
</dbReference>
<evidence type="ECO:0000256" key="1">
    <source>
        <dbReference type="SAM" id="MobiDB-lite"/>
    </source>
</evidence>
<dbReference type="PANTHER" id="PTHR10811">
    <property type="entry name" value="FRINGE-RELATED"/>
    <property type="match status" value="1"/>
</dbReference>
<evidence type="ECO:0008006" key="4">
    <source>
        <dbReference type="Google" id="ProtNLM"/>
    </source>
</evidence>
<feature type="compositionally biased region" description="Pro residues" evidence="1">
    <location>
        <begin position="477"/>
        <end position="486"/>
    </location>
</feature>
<feature type="region of interest" description="Disordered" evidence="1">
    <location>
        <begin position="475"/>
        <end position="495"/>
    </location>
</feature>
<dbReference type="AlphaFoldDB" id="A0A9P7MSE2"/>
<dbReference type="Pfam" id="PF04646">
    <property type="entry name" value="DUF604"/>
    <property type="match status" value="1"/>
</dbReference>
<accession>A0A9P7MSE2</accession>
<comment type="caution">
    <text evidence="2">The sequence shown here is derived from an EMBL/GenBank/DDBJ whole genome shotgun (WGS) entry which is preliminary data.</text>
</comment>
<gene>
    <name evidence="2" type="ORF">E4U56_001659</name>
</gene>
<name>A0A9P7MSE2_9HYPO</name>
<dbReference type="InterPro" id="IPR006740">
    <property type="entry name" value="DUF604"/>
</dbReference>
<dbReference type="Proteomes" id="UP000784919">
    <property type="component" value="Unassembled WGS sequence"/>
</dbReference>
<reference evidence="2" key="1">
    <citation type="journal article" date="2020" name="bioRxiv">
        <title>Whole genome comparisons of ergot fungi reveals the divergence and evolution of species within the genus Claviceps are the result of varying mechanisms driving genome evolution and host range expansion.</title>
        <authorList>
            <person name="Wyka S.A."/>
            <person name="Mondo S.J."/>
            <person name="Liu M."/>
            <person name="Dettman J."/>
            <person name="Nalam V."/>
            <person name="Broders K.D."/>
        </authorList>
    </citation>
    <scope>NUCLEOTIDE SEQUENCE</scope>
    <source>
        <strain evidence="2">CCC 1102</strain>
    </source>
</reference>